<dbReference type="EMBL" id="CCAG010000431">
    <property type="status" value="NOT_ANNOTATED_CDS"/>
    <property type="molecule type" value="Genomic_DNA"/>
</dbReference>
<dbReference type="EnsemblMetazoa" id="GMOY000230-RA">
    <property type="protein sequence ID" value="GMOY000230-PA"/>
    <property type="gene ID" value="GMOY000230"/>
</dbReference>
<dbReference type="GO" id="GO:0000226">
    <property type="term" value="P:microtubule cytoskeleton organization"/>
    <property type="evidence" value="ECO:0007669"/>
    <property type="project" value="TreeGrafter"/>
</dbReference>
<dbReference type="STRING" id="37546.A0A1B0F9Q6"/>
<evidence type="ECO:0000313" key="1">
    <source>
        <dbReference type="EnsemblMetazoa" id="GMOY000230-PA"/>
    </source>
</evidence>
<dbReference type="GO" id="GO:0005096">
    <property type="term" value="F:GTPase activator activity"/>
    <property type="evidence" value="ECO:0007669"/>
    <property type="project" value="InterPro"/>
</dbReference>
<proteinExistence type="predicted"/>
<dbReference type="GO" id="GO:0007023">
    <property type="term" value="P:post-chaperonin tubulin folding pathway"/>
    <property type="evidence" value="ECO:0007669"/>
    <property type="project" value="InterPro"/>
</dbReference>
<dbReference type="GO" id="GO:0016328">
    <property type="term" value="C:lateral plasma membrane"/>
    <property type="evidence" value="ECO:0007669"/>
    <property type="project" value="TreeGrafter"/>
</dbReference>
<organism evidence="1 2">
    <name type="scientific">Glossina morsitans morsitans</name>
    <name type="common">Savannah tsetse fly</name>
    <dbReference type="NCBI Taxonomy" id="37546"/>
    <lineage>
        <taxon>Eukaryota</taxon>
        <taxon>Metazoa</taxon>
        <taxon>Ecdysozoa</taxon>
        <taxon>Arthropoda</taxon>
        <taxon>Hexapoda</taxon>
        <taxon>Insecta</taxon>
        <taxon>Pterygota</taxon>
        <taxon>Neoptera</taxon>
        <taxon>Endopterygota</taxon>
        <taxon>Diptera</taxon>
        <taxon>Brachycera</taxon>
        <taxon>Muscomorpha</taxon>
        <taxon>Hippoboscoidea</taxon>
        <taxon>Glossinidae</taxon>
        <taxon>Glossina</taxon>
    </lineage>
</organism>
<reference evidence="1" key="1">
    <citation type="submission" date="2020-05" db="UniProtKB">
        <authorList>
            <consortium name="EnsemblMetazoa"/>
        </authorList>
    </citation>
    <scope>IDENTIFICATION</scope>
    <source>
        <strain evidence="1">Yale</strain>
    </source>
</reference>
<name>A0A1B0F9Q6_GLOMM</name>
<dbReference type="PANTHER" id="PTHR12658">
    <property type="entry name" value="BETA-TUBULIN COFACTOR D"/>
    <property type="match status" value="1"/>
</dbReference>
<dbReference type="GO" id="GO:0034333">
    <property type="term" value="P:adherens junction assembly"/>
    <property type="evidence" value="ECO:0007669"/>
    <property type="project" value="TreeGrafter"/>
</dbReference>
<dbReference type="GO" id="GO:0070830">
    <property type="term" value="P:bicellular tight junction assembly"/>
    <property type="evidence" value="ECO:0007669"/>
    <property type="project" value="TreeGrafter"/>
</dbReference>
<dbReference type="GO" id="GO:0007021">
    <property type="term" value="P:tubulin complex assembly"/>
    <property type="evidence" value="ECO:0007669"/>
    <property type="project" value="InterPro"/>
</dbReference>
<dbReference type="InterPro" id="IPR033162">
    <property type="entry name" value="TBCD"/>
</dbReference>
<dbReference type="GO" id="GO:0048487">
    <property type="term" value="F:beta-tubulin binding"/>
    <property type="evidence" value="ECO:0007669"/>
    <property type="project" value="InterPro"/>
</dbReference>
<dbReference type="AlphaFoldDB" id="A0A1B0F9Q6"/>
<accession>A0A1B0F9Q6</accession>
<dbReference type="Proteomes" id="UP000092444">
    <property type="component" value="Unassembled WGS sequence"/>
</dbReference>
<keyword evidence="2" id="KW-1185">Reference proteome</keyword>
<protein>
    <submittedName>
        <fullName evidence="1">Uncharacterized protein</fullName>
    </submittedName>
</protein>
<evidence type="ECO:0000313" key="2">
    <source>
        <dbReference type="Proteomes" id="UP000092444"/>
    </source>
</evidence>
<sequence length="226" mass="26000">FLFGNKTDSLGLDRLVAFAGRDNFPHDIEISITTDFYSVGWRDNYITINISDFVAQFEEYSKGLIYHNYQRRLWLAHLLFPKADSIDISTRRGGFLAFGEIILVLTRMDVEKLSKEGESNVYLSNQAIANLNGFIMKFLQRDLFRGMSGELMKQCCTDFTRNLAKIEVSMQCLDKYCAPTVFFINRFRTKDSWQIIIDRSLINKTPAPNETVLQTDACLLKMVAIT</sequence>
<dbReference type="VEuPathDB" id="VectorBase:GMOY000230"/>
<dbReference type="PANTHER" id="PTHR12658:SF0">
    <property type="entry name" value="TUBULIN-SPECIFIC CHAPERONE D"/>
    <property type="match status" value="1"/>
</dbReference>